<evidence type="ECO:0000313" key="6">
    <source>
        <dbReference type="EMBL" id="CAB4623964.1"/>
    </source>
</evidence>
<reference evidence="6" key="1">
    <citation type="submission" date="2020-05" db="EMBL/GenBank/DDBJ databases">
        <authorList>
            <person name="Chiriac C."/>
            <person name="Salcher M."/>
            <person name="Ghai R."/>
            <person name="Kavagutti S V."/>
        </authorList>
    </citation>
    <scope>NUCLEOTIDE SEQUENCE</scope>
</reference>
<dbReference type="GO" id="GO:0006206">
    <property type="term" value="P:pyrimidine nucleobase metabolic process"/>
    <property type="evidence" value="ECO:0007669"/>
    <property type="project" value="InterPro"/>
</dbReference>
<dbReference type="GO" id="GO:0005829">
    <property type="term" value="C:cytosol"/>
    <property type="evidence" value="ECO:0007669"/>
    <property type="project" value="TreeGrafter"/>
</dbReference>
<dbReference type="InterPro" id="IPR036566">
    <property type="entry name" value="PYNP-like_C_sf"/>
</dbReference>
<dbReference type="SUPFAM" id="SSF47648">
    <property type="entry name" value="Nucleoside phosphorylase/phosphoribosyltransferase N-terminal domain"/>
    <property type="match status" value="1"/>
</dbReference>
<dbReference type="InterPro" id="IPR000053">
    <property type="entry name" value="Thymidine/pyrmidine_PPase"/>
</dbReference>
<dbReference type="EMBL" id="CAEZVM010000002">
    <property type="protein sequence ID" value="CAB4623964.1"/>
    <property type="molecule type" value="Genomic_DNA"/>
</dbReference>
<dbReference type="InterPro" id="IPR036320">
    <property type="entry name" value="Glycosyl_Trfase_fam3_N_dom_sf"/>
</dbReference>
<keyword evidence="3" id="KW-0328">Glycosyltransferase</keyword>
<proteinExistence type="inferred from homology"/>
<evidence type="ECO:0000256" key="1">
    <source>
        <dbReference type="ARBA" id="ARBA00006915"/>
    </source>
</evidence>
<dbReference type="SUPFAM" id="SSF54680">
    <property type="entry name" value="Pyrimidine nucleoside phosphorylase C-terminal domain"/>
    <property type="match status" value="1"/>
</dbReference>
<dbReference type="PROSITE" id="PS00647">
    <property type="entry name" value="THYMID_PHOSPHORYLASE"/>
    <property type="match status" value="1"/>
</dbReference>
<dbReference type="InterPro" id="IPR017459">
    <property type="entry name" value="Glycosyl_Trfase_fam3_N_dom"/>
</dbReference>
<dbReference type="Pfam" id="PF00591">
    <property type="entry name" value="Glycos_transf_3"/>
    <property type="match status" value="1"/>
</dbReference>
<evidence type="ECO:0000259" key="5">
    <source>
        <dbReference type="SMART" id="SM00941"/>
    </source>
</evidence>
<organism evidence="6">
    <name type="scientific">freshwater metagenome</name>
    <dbReference type="NCBI Taxonomy" id="449393"/>
    <lineage>
        <taxon>unclassified sequences</taxon>
        <taxon>metagenomes</taxon>
        <taxon>ecological metagenomes</taxon>
    </lineage>
</organism>
<dbReference type="AlphaFoldDB" id="A0A6J6IHL8"/>
<feature type="domain" description="Pyrimidine nucleoside phosphorylase C-terminal" evidence="5">
    <location>
        <begin position="337"/>
        <end position="411"/>
    </location>
</feature>
<dbReference type="NCBIfam" id="NF004490">
    <property type="entry name" value="PRK05820.1"/>
    <property type="match status" value="1"/>
</dbReference>
<dbReference type="Gene3D" id="3.40.1030.10">
    <property type="entry name" value="Nucleoside phosphorylase/phosphoribosyltransferase catalytic domain"/>
    <property type="match status" value="1"/>
</dbReference>
<dbReference type="Pfam" id="PF07831">
    <property type="entry name" value="PYNP_C"/>
    <property type="match status" value="1"/>
</dbReference>
<comment type="subunit">
    <text evidence="2">Homodimer.</text>
</comment>
<dbReference type="Pfam" id="PF02885">
    <property type="entry name" value="Glycos_trans_3N"/>
    <property type="match status" value="1"/>
</dbReference>
<dbReference type="InterPro" id="IPR035902">
    <property type="entry name" value="Nuc_phospho_transferase"/>
</dbReference>
<accession>A0A6J6IHL8</accession>
<dbReference type="PANTHER" id="PTHR10515:SF0">
    <property type="entry name" value="THYMIDINE PHOSPHORYLASE"/>
    <property type="match status" value="1"/>
</dbReference>
<evidence type="ECO:0000256" key="3">
    <source>
        <dbReference type="ARBA" id="ARBA00022676"/>
    </source>
</evidence>
<dbReference type="GO" id="GO:0009032">
    <property type="term" value="F:thymidine phosphorylase activity"/>
    <property type="evidence" value="ECO:0007669"/>
    <property type="project" value="TreeGrafter"/>
</dbReference>
<dbReference type="InterPro" id="IPR017872">
    <property type="entry name" value="Pyrmidine_PPase_CS"/>
</dbReference>
<dbReference type="PIRSF" id="PIRSF000478">
    <property type="entry name" value="TP_PyNP"/>
    <property type="match status" value="1"/>
</dbReference>
<dbReference type="InterPro" id="IPR013102">
    <property type="entry name" value="PYNP_C"/>
</dbReference>
<dbReference type="GO" id="GO:0004645">
    <property type="term" value="F:1,4-alpha-oligoglucan phosphorylase activity"/>
    <property type="evidence" value="ECO:0007669"/>
    <property type="project" value="InterPro"/>
</dbReference>
<gene>
    <name evidence="6" type="ORF">UFOPK2032_00079</name>
</gene>
<dbReference type="FunFam" id="3.40.1030.10:FF:000001">
    <property type="entry name" value="Thymidine phosphorylase"/>
    <property type="match status" value="1"/>
</dbReference>
<dbReference type="SMART" id="SM00941">
    <property type="entry name" value="PYNP_C"/>
    <property type="match status" value="1"/>
</dbReference>
<dbReference type="InterPro" id="IPR000312">
    <property type="entry name" value="Glycosyl_Trfase_fam3"/>
</dbReference>
<dbReference type="Gene3D" id="1.20.970.10">
    <property type="entry name" value="Transferase, Pyrimidine Nucleoside Phosphorylase, Chain C"/>
    <property type="match status" value="1"/>
</dbReference>
<keyword evidence="4" id="KW-0808">Transferase</keyword>
<dbReference type="NCBIfam" id="TIGR02644">
    <property type="entry name" value="Y_phosphoryl"/>
    <property type="match status" value="1"/>
</dbReference>
<dbReference type="SUPFAM" id="SSF52418">
    <property type="entry name" value="Nucleoside phosphorylase/phosphoribosyltransferase catalytic domain"/>
    <property type="match status" value="1"/>
</dbReference>
<dbReference type="Gene3D" id="3.90.1170.30">
    <property type="entry name" value="Pyrimidine nucleoside phosphorylase-like, C-terminal domain"/>
    <property type="match status" value="1"/>
</dbReference>
<evidence type="ECO:0000256" key="4">
    <source>
        <dbReference type="ARBA" id="ARBA00022679"/>
    </source>
</evidence>
<name>A0A6J6IHL8_9ZZZZ</name>
<protein>
    <submittedName>
        <fullName evidence="6">Unannotated protein</fullName>
    </submittedName>
</protein>
<sequence length="427" mass="44492">MSAFDAVDLIIAKRSAEELSTEAIDWLIQNYTSGLVADEQMSAMAMAILLNGMNSREIKDLTMAMIASGERLNFDSLGVATTDKHSTGGVGDKITLPLAPLVAVFGVAVPQLSGRGLGHTGGTLDKLESIPGWRANLSNDEMTKQLQEVGAVICAAGSGLAPADKKLYALRDVTGTVEAIPLIASSIMSKKIAEGTGSLVLDVKVGSGAFMKELSKARELAEVLVQLGKDAGVKTSALLTDMSTPLGLKIGNALEVEESVEVLAGGGPADVIEITVALATEMLRLAGRVDVDVAAALKNGQAMDKWRAMISAQGGDPDAKLPVAKESQTVTAKSDGVITKLDALAVGLASWRLGAGRARKEDPIQFGAGVTLHAQLGDTVKAGDPLCTLYTDEPARFQRASETIENAYSIEAQAVVARKLILDRIGG</sequence>
<dbReference type="InterPro" id="IPR018090">
    <property type="entry name" value="Pyrmidine_PPas_bac/euk"/>
</dbReference>
<dbReference type="PANTHER" id="PTHR10515">
    <property type="entry name" value="THYMIDINE PHOSPHORYLASE"/>
    <property type="match status" value="1"/>
</dbReference>
<evidence type="ECO:0000256" key="2">
    <source>
        <dbReference type="ARBA" id="ARBA00011738"/>
    </source>
</evidence>
<comment type="similarity">
    <text evidence="1">Belongs to the thymidine/pyrimidine-nucleoside phosphorylase family.</text>
</comment>
<dbReference type="GO" id="GO:0006213">
    <property type="term" value="P:pyrimidine nucleoside metabolic process"/>
    <property type="evidence" value="ECO:0007669"/>
    <property type="project" value="InterPro"/>
</dbReference>